<dbReference type="Proteomes" id="UP000046947">
    <property type="component" value="Unassembled WGS sequence"/>
</dbReference>
<gene>
    <name evidence="3" type="ORF">ERS007657_01263</name>
    <name evidence="7" type="ORF">ERS007661_03276</name>
    <name evidence="2" type="ORF">ERS007688_03692</name>
    <name evidence="8" type="ORF">ERS007703_02264</name>
    <name evidence="9" type="ORF">ERS007741_01555</name>
    <name evidence="5" type="ORF">ERS027646_02481</name>
    <name evidence="4" type="ORF">ERS027659_02706</name>
    <name evidence="6" type="ORF">ERS027661_03702</name>
</gene>
<dbReference type="Proteomes" id="UP000038802">
    <property type="component" value="Unassembled WGS sequence"/>
</dbReference>
<dbReference type="EMBL" id="CSAE01000235">
    <property type="protein sequence ID" value="COV89781.1"/>
    <property type="molecule type" value="Genomic_DNA"/>
</dbReference>
<evidence type="ECO:0000313" key="3">
    <source>
        <dbReference type="EMBL" id="CFR74267.1"/>
    </source>
</evidence>
<name>A0A0T9E7B7_MYCTX</name>
<proteinExistence type="predicted"/>
<dbReference type="Proteomes" id="UP000048948">
    <property type="component" value="Unassembled WGS sequence"/>
</dbReference>
<organism evidence="8 10">
    <name type="scientific">Mycobacterium tuberculosis</name>
    <dbReference type="NCBI Taxonomy" id="1773"/>
    <lineage>
        <taxon>Bacteria</taxon>
        <taxon>Bacillati</taxon>
        <taxon>Actinomycetota</taxon>
        <taxon>Actinomycetes</taxon>
        <taxon>Mycobacteriales</taxon>
        <taxon>Mycobacteriaceae</taxon>
        <taxon>Mycobacterium</taxon>
        <taxon>Mycobacterium tuberculosis complex</taxon>
    </lineage>
</organism>
<dbReference type="Proteomes" id="UP000050164">
    <property type="component" value="Unassembled WGS sequence"/>
</dbReference>
<evidence type="ECO:0000313" key="11">
    <source>
        <dbReference type="Proteomes" id="UP000039217"/>
    </source>
</evidence>
<evidence type="ECO:0000313" key="16">
    <source>
        <dbReference type="Proteomes" id="UP000049023"/>
    </source>
</evidence>
<evidence type="ECO:0000313" key="17">
    <source>
        <dbReference type="Proteomes" id="UP000050164"/>
    </source>
</evidence>
<dbReference type="EMBL" id="CNFU01001034">
    <property type="protein sequence ID" value="CKS92075.1"/>
    <property type="molecule type" value="Genomic_DNA"/>
</dbReference>
<evidence type="ECO:0000313" key="2">
    <source>
        <dbReference type="EMBL" id="CFE71909.1"/>
    </source>
</evidence>
<evidence type="ECO:0000313" key="5">
    <source>
        <dbReference type="EMBL" id="CKS80167.1"/>
    </source>
</evidence>
<dbReference type="EMBL" id="CFOH01000857">
    <property type="protein sequence ID" value="CFE71909.1"/>
    <property type="molecule type" value="Genomic_DNA"/>
</dbReference>
<dbReference type="Proteomes" id="UP000048600">
    <property type="component" value="Unassembled WGS sequence"/>
</dbReference>
<accession>A0A0T9E7B7</accession>
<evidence type="ECO:0000313" key="4">
    <source>
        <dbReference type="EMBL" id="CKS14935.1"/>
    </source>
</evidence>
<evidence type="ECO:0000313" key="15">
    <source>
        <dbReference type="Proteomes" id="UP000048948"/>
    </source>
</evidence>
<dbReference type="EMBL" id="CHKL01000138">
    <property type="protein sequence ID" value="COW12361.1"/>
    <property type="molecule type" value="Genomic_DNA"/>
</dbReference>
<protein>
    <submittedName>
        <fullName evidence="8">Uncharacterized protein</fullName>
    </submittedName>
</protein>
<dbReference type="Proteomes" id="UP000049023">
    <property type="component" value="Unassembled WGS sequence"/>
</dbReference>
<evidence type="ECO:0000256" key="1">
    <source>
        <dbReference type="SAM" id="MobiDB-lite"/>
    </source>
</evidence>
<feature type="compositionally biased region" description="Gly residues" evidence="1">
    <location>
        <begin position="33"/>
        <end position="48"/>
    </location>
</feature>
<evidence type="ECO:0000313" key="9">
    <source>
        <dbReference type="EMBL" id="COW12361.1"/>
    </source>
</evidence>
<evidence type="ECO:0000313" key="6">
    <source>
        <dbReference type="EMBL" id="CKS92075.1"/>
    </source>
</evidence>
<feature type="region of interest" description="Disordered" evidence="1">
    <location>
        <begin position="26"/>
        <end position="48"/>
    </location>
</feature>
<dbReference type="EMBL" id="CNGE01000462">
    <property type="protein sequence ID" value="CKS80167.1"/>
    <property type="molecule type" value="Genomic_DNA"/>
</dbReference>
<evidence type="ECO:0000313" key="14">
    <source>
        <dbReference type="Proteomes" id="UP000048600"/>
    </source>
</evidence>
<reference evidence="10 11" key="1">
    <citation type="submission" date="2015-03" db="EMBL/GenBank/DDBJ databases">
        <authorList>
            <consortium name="Pathogen Informatics"/>
        </authorList>
    </citation>
    <scope>NUCLEOTIDE SEQUENCE [LARGE SCALE GENOMIC DNA]</scope>
    <source>
        <strain evidence="5 15">Bir 172</strain>
        <strain evidence="4 17">Bir 185</strain>
        <strain evidence="6 16">Bir 187</strain>
        <strain evidence="3 12">C09601061</strain>
        <strain evidence="7 11">D00501624</strain>
        <strain evidence="2 13">H09601792</strain>
        <strain evidence="10">K00500041</strain>
        <strain evidence="9 14">P00601463</strain>
    </source>
</reference>
<sequence length="48" mass="4522">MGAVTKPPLIPVELDAPTIQLSPSAFTNSNGSLKGGGAGAGGVSSGIV</sequence>
<evidence type="ECO:0000313" key="7">
    <source>
        <dbReference type="EMBL" id="CNV91751.1"/>
    </source>
</evidence>
<evidence type="ECO:0000313" key="12">
    <source>
        <dbReference type="Proteomes" id="UP000046680"/>
    </source>
</evidence>
<dbReference type="EMBL" id="CQQC01001403">
    <property type="protein sequence ID" value="CNV91751.1"/>
    <property type="molecule type" value="Genomic_DNA"/>
</dbReference>
<dbReference type="Proteomes" id="UP000039217">
    <property type="component" value="Unassembled WGS sequence"/>
</dbReference>
<dbReference type="Proteomes" id="UP000046680">
    <property type="component" value="Unassembled WGS sequence"/>
</dbReference>
<dbReference type="AlphaFoldDB" id="A0A0T9E7B7"/>
<evidence type="ECO:0000313" key="8">
    <source>
        <dbReference type="EMBL" id="COV89781.1"/>
    </source>
</evidence>
<dbReference type="EMBL" id="CNFT01000681">
    <property type="protein sequence ID" value="CKS14935.1"/>
    <property type="molecule type" value="Genomic_DNA"/>
</dbReference>
<dbReference type="EMBL" id="CGCX01000369">
    <property type="protein sequence ID" value="CFR74267.1"/>
    <property type="molecule type" value="Genomic_DNA"/>
</dbReference>
<evidence type="ECO:0000313" key="13">
    <source>
        <dbReference type="Proteomes" id="UP000046947"/>
    </source>
</evidence>
<evidence type="ECO:0000313" key="10">
    <source>
        <dbReference type="Proteomes" id="UP000038802"/>
    </source>
</evidence>
<reference evidence="8" key="2">
    <citation type="submission" date="2015-03" db="EMBL/GenBank/DDBJ databases">
        <authorList>
            <person name="Murphy D."/>
        </authorList>
    </citation>
    <scope>NUCLEOTIDE SEQUENCE [LARGE SCALE GENOMIC DNA]</scope>
    <source>
        <strain evidence="8">K00500041</strain>
    </source>
</reference>